<organism evidence="1 2">
    <name type="scientific">Kumtagia ephedrae</name>
    <dbReference type="NCBI Taxonomy" id="2116701"/>
    <lineage>
        <taxon>Bacteria</taxon>
        <taxon>Pseudomonadati</taxon>
        <taxon>Pseudomonadota</taxon>
        <taxon>Alphaproteobacteria</taxon>
        <taxon>Hyphomicrobiales</taxon>
        <taxon>Phyllobacteriaceae</taxon>
        <taxon>Kumtagia</taxon>
    </lineage>
</organism>
<keyword evidence="1" id="KW-0489">Methyltransferase</keyword>
<proteinExistence type="predicted"/>
<evidence type="ECO:0000313" key="2">
    <source>
        <dbReference type="Proteomes" id="UP000241229"/>
    </source>
</evidence>
<accession>A0A2P7SDE1</accession>
<gene>
    <name evidence="1" type="ORF">C7I84_11050</name>
</gene>
<dbReference type="RefSeq" id="WP_106772236.1">
    <property type="nucleotide sequence ID" value="NZ_PXYK01000009.1"/>
</dbReference>
<comment type="caution">
    <text evidence="1">The sequence shown here is derived from an EMBL/GenBank/DDBJ whole genome shotgun (WGS) entry which is preliminary data.</text>
</comment>
<dbReference type="GO" id="GO:0032259">
    <property type="term" value="P:methylation"/>
    <property type="evidence" value="ECO:0007669"/>
    <property type="project" value="UniProtKB-KW"/>
</dbReference>
<dbReference type="InterPro" id="IPR029063">
    <property type="entry name" value="SAM-dependent_MTases_sf"/>
</dbReference>
<evidence type="ECO:0000313" key="1">
    <source>
        <dbReference type="EMBL" id="PSJ60510.1"/>
    </source>
</evidence>
<protein>
    <submittedName>
        <fullName evidence="1">Methyltransferase type 12</fullName>
    </submittedName>
</protein>
<dbReference type="EMBL" id="PXYK01000009">
    <property type="protein sequence ID" value="PSJ60510.1"/>
    <property type="molecule type" value="Genomic_DNA"/>
</dbReference>
<sequence length="289" mass="31358">MDITPPSTAAAPIFDRVGKLSLEHVYNRPDPRDYFSTLHKLGYCVPEVAKPVFKSLLEAKRDANGETAAKIIDVGCSYGVNSALLKHDLSLDDLYRLYGGVSGDGKALLERDRALFARSADDTLTVVGVDAAERAVAYAVGAGVMDGGVSTNLERHEPTSADVRAVEDADMIISTGCVGYVTKTSLEHLAEAGRDKGAWMANFVLRMFDYEPVEEMLAERGYVTEKLAGALFPQRRFVSAEEQENVFDALGRRGLSPEEAERDGWYLAELHVSRPAGQATAPLEAILSS</sequence>
<dbReference type="OrthoDB" id="7055571at2"/>
<dbReference type="SUPFAM" id="SSF53335">
    <property type="entry name" value="S-adenosyl-L-methionine-dependent methyltransferases"/>
    <property type="match status" value="1"/>
</dbReference>
<name>A0A2P7SDE1_9HYPH</name>
<reference evidence="1 2" key="1">
    <citation type="submission" date="2018-03" db="EMBL/GenBank/DDBJ databases">
        <title>The draft genome of Mesorhizobium sp. 6GN-30.</title>
        <authorList>
            <person name="Liu L."/>
            <person name="Li L."/>
            <person name="Wang T."/>
            <person name="Zhang X."/>
            <person name="Liang L."/>
        </authorList>
    </citation>
    <scope>NUCLEOTIDE SEQUENCE [LARGE SCALE GENOMIC DNA]</scope>
    <source>
        <strain evidence="1 2">6GN30</strain>
    </source>
</reference>
<keyword evidence="1" id="KW-0808">Transferase</keyword>
<dbReference type="Proteomes" id="UP000241229">
    <property type="component" value="Unassembled WGS sequence"/>
</dbReference>
<dbReference type="AlphaFoldDB" id="A0A2P7SDE1"/>
<keyword evidence="2" id="KW-1185">Reference proteome</keyword>
<dbReference type="GO" id="GO:0008168">
    <property type="term" value="F:methyltransferase activity"/>
    <property type="evidence" value="ECO:0007669"/>
    <property type="project" value="UniProtKB-KW"/>
</dbReference>